<dbReference type="Gene3D" id="2.60.40.10">
    <property type="entry name" value="Immunoglobulins"/>
    <property type="match status" value="1"/>
</dbReference>
<dbReference type="InterPro" id="IPR032260">
    <property type="entry name" value="DUF5060"/>
</dbReference>
<sequence>MATSQVRAVLFRILFLVVAVSETQSVPVYGRYETCVASQPSDYQNPFNYTEVTTQGVFSGPDGHTTVDGFYYQAYERSNVGGSEKLIPDGSPQWCVRYSPRSPGSFDVTFIITNSSGTFTMKTDSFEASDEKLAGFIKLGSNQVHFQFTNKSTYYPVGENVCWVGENQGTYGYDDYFGKLAANGGNYARLWLTDSAWDDLAVEVKVGNMSLANTWRLDYVVKLAEKLNIHLLMCTESFNYFCTSSSGSKVVTCPSLIIIIILIFVFKAPCYWDQSYYNVANGGFLTKPSNFFTDGRAKADYKNRLRYLVARYGYSTSVFAWEFFNEVDICDDYNTAVQVEWNEEMSSYLRSLDVCNHLISTSFSNSNGDQTVQGLAALNFTMTHNYGSSDIAAATAQYASKKQMMYKKPSYVAEFGIGDEDNDKAGVSLHNGLWAPLFALGAGTSMSWWWDSWVDPNNLYPIFKPFSVFVSRLPLADYTWNVSDPTVSPAPPYNIRAWGMAGVGQGGQQLIVTWVQDDCFTWANQHSGVKCTSHSRLTLTTSCSGTSSGNYTGHWFNTHTGEDIGNTSVMCTGHLQDQIPTFSQDIAVYYTS</sequence>
<feature type="domain" description="DUF5060" evidence="2">
    <location>
        <begin position="26"/>
        <end position="107"/>
    </location>
</feature>
<accession>A0AA35QWV2</accession>
<dbReference type="GO" id="GO:0016985">
    <property type="term" value="F:mannan endo-1,4-beta-mannosidase activity"/>
    <property type="evidence" value="ECO:0007669"/>
    <property type="project" value="UniProtKB-EC"/>
</dbReference>
<dbReference type="AlphaFoldDB" id="A0AA35QWV2"/>
<dbReference type="InterPro" id="IPR017853">
    <property type="entry name" value="GH"/>
</dbReference>
<evidence type="ECO:0000313" key="4">
    <source>
        <dbReference type="Proteomes" id="UP001174909"/>
    </source>
</evidence>
<protein>
    <submittedName>
        <fullName evidence="3">Mannan endo-1,4-beta-mannosidase A</fullName>
    </submittedName>
</protein>
<gene>
    <name evidence="3" type="ORF">GBAR_LOCUS1655</name>
</gene>
<feature type="signal peptide" evidence="1">
    <location>
        <begin position="1"/>
        <end position="25"/>
    </location>
</feature>
<dbReference type="GO" id="GO:0005576">
    <property type="term" value="C:extracellular region"/>
    <property type="evidence" value="ECO:0007669"/>
    <property type="project" value="UniProtKB-SubCell"/>
</dbReference>
<proteinExistence type="predicted"/>
<dbReference type="InterPro" id="IPR013783">
    <property type="entry name" value="Ig-like_fold"/>
</dbReference>
<comment type="caution">
    <text evidence="3">The sequence shown here is derived from an EMBL/GenBank/DDBJ whole genome shotgun (WGS) entry which is preliminary data.</text>
</comment>
<organism evidence="3 4">
    <name type="scientific">Geodia barretti</name>
    <name type="common">Barrett's horny sponge</name>
    <dbReference type="NCBI Taxonomy" id="519541"/>
    <lineage>
        <taxon>Eukaryota</taxon>
        <taxon>Metazoa</taxon>
        <taxon>Porifera</taxon>
        <taxon>Demospongiae</taxon>
        <taxon>Heteroscleromorpha</taxon>
        <taxon>Tetractinellida</taxon>
        <taxon>Astrophorina</taxon>
        <taxon>Geodiidae</taxon>
        <taxon>Geodia</taxon>
    </lineage>
</organism>
<reference evidence="3" key="1">
    <citation type="submission" date="2023-03" db="EMBL/GenBank/DDBJ databases">
        <authorList>
            <person name="Steffen K."/>
            <person name="Cardenas P."/>
        </authorList>
    </citation>
    <scope>NUCLEOTIDE SEQUENCE</scope>
</reference>
<keyword evidence="4" id="KW-1185">Reference proteome</keyword>
<dbReference type="PANTHER" id="PTHR31451">
    <property type="match status" value="1"/>
</dbReference>
<evidence type="ECO:0000259" key="2">
    <source>
        <dbReference type="Pfam" id="PF16586"/>
    </source>
</evidence>
<feature type="chain" id="PRO_5041459030" evidence="1">
    <location>
        <begin position="26"/>
        <end position="592"/>
    </location>
</feature>
<name>A0AA35QWV2_GEOBA</name>
<dbReference type="SUPFAM" id="SSF51445">
    <property type="entry name" value="(Trans)glycosidases"/>
    <property type="match status" value="1"/>
</dbReference>
<dbReference type="Pfam" id="PF16586">
    <property type="entry name" value="DUF5060"/>
    <property type="match status" value="1"/>
</dbReference>
<dbReference type="InterPro" id="IPR045053">
    <property type="entry name" value="MAN-like"/>
</dbReference>
<dbReference type="Proteomes" id="UP001174909">
    <property type="component" value="Unassembled WGS sequence"/>
</dbReference>
<keyword evidence="1" id="KW-0732">Signal</keyword>
<dbReference type="EMBL" id="CASHTH010000241">
    <property type="protein sequence ID" value="CAI7995241.1"/>
    <property type="molecule type" value="Genomic_DNA"/>
</dbReference>
<evidence type="ECO:0000256" key="1">
    <source>
        <dbReference type="SAM" id="SignalP"/>
    </source>
</evidence>
<dbReference type="PANTHER" id="PTHR31451:SF39">
    <property type="entry name" value="MANNAN ENDO-1,4-BETA-MANNOSIDASE 1"/>
    <property type="match status" value="1"/>
</dbReference>
<evidence type="ECO:0000313" key="3">
    <source>
        <dbReference type="EMBL" id="CAI7995241.1"/>
    </source>
</evidence>
<dbReference type="Gene3D" id="3.20.20.80">
    <property type="entry name" value="Glycosidases"/>
    <property type="match status" value="1"/>
</dbReference>